<reference evidence="3 4" key="1">
    <citation type="submission" date="2016-07" db="EMBL/GenBank/DDBJ databases">
        <title>Pervasive Adenine N6-methylation of Active Genes in Fungi.</title>
        <authorList>
            <consortium name="DOE Joint Genome Institute"/>
            <person name="Mondo S.J."/>
            <person name="Dannebaum R.O."/>
            <person name="Kuo R.C."/>
            <person name="Labutti K."/>
            <person name="Haridas S."/>
            <person name="Kuo A."/>
            <person name="Salamov A."/>
            <person name="Ahrendt S.R."/>
            <person name="Lipzen A."/>
            <person name="Sullivan W."/>
            <person name="Andreopoulos W.B."/>
            <person name="Clum A."/>
            <person name="Lindquist E."/>
            <person name="Daum C."/>
            <person name="Ramamoorthy G.K."/>
            <person name="Gryganskyi A."/>
            <person name="Culley D."/>
            <person name="Magnuson J.K."/>
            <person name="James T.Y."/>
            <person name="O'Malley M.A."/>
            <person name="Stajich J.E."/>
            <person name="Spatafora J.W."/>
            <person name="Visel A."/>
            <person name="Grigoriev I.V."/>
        </authorList>
    </citation>
    <scope>NUCLEOTIDE SEQUENCE [LARGE SCALE GENOMIC DNA]</scope>
    <source>
        <strain evidence="3 4">NRRL 3301</strain>
    </source>
</reference>
<evidence type="ECO:0000313" key="3">
    <source>
        <dbReference type="EMBL" id="ORX62983.1"/>
    </source>
</evidence>
<dbReference type="EMBL" id="MCGT01000001">
    <property type="protein sequence ID" value="ORX62983.1"/>
    <property type="molecule type" value="Genomic_DNA"/>
</dbReference>
<dbReference type="SUPFAM" id="SSF54001">
    <property type="entry name" value="Cysteine proteinases"/>
    <property type="match status" value="1"/>
</dbReference>
<organism evidence="3 4">
    <name type="scientific">Hesseltinella vesiculosa</name>
    <dbReference type="NCBI Taxonomy" id="101127"/>
    <lineage>
        <taxon>Eukaryota</taxon>
        <taxon>Fungi</taxon>
        <taxon>Fungi incertae sedis</taxon>
        <taxon>Mucoromycota</taxon>
        <taxon>Mucoromycotina</taxon>
        <taxon>Mucoromycetes</taxon>
        <taxon>Mucorales</taxon>
        <taxon>Cunninghamellaceae</taxon>
        <taxon>Hesseltinella</taxon>
    </lineage>
</organism>
<keyword evidence="4" id="KW-1185">Reference proteome</keyword>
<dbReference type="AlphaFoldDB" id="A0A1X2GY16"/>
<dbReference type="PANTHER" id="PTHR12419">
    <property type="entry name" value="OTU DOMAIN CONTAINING PROTEIN"/>
    <property type="match status" value="1"/>
</dbReference>
<dbReference type="GO" id="GO:0016579">
    <property type="term" value="P:protein deubiquitination"/>
    <property type="evidence" value="ECO:0007669"/>
    <property type="project" value="TreeGrafter"/>
</dbReference>
<name>A0A1X2GY16_9FUNG</name>
<dbReference type="PANTHER" id="PTHR12419:SF7">
    <property type="entry name" value="OTU DOMAIN-CONTAINING PROTEIN 3"/>
    <property type="match status" value="1"/>
</dbReference>
<dbReference type="Proteomes" id="UP000242146">
    <property type="component" value="Unassembled WGS sequence"/>
</dbReference>
<protein>
    <submittedName>
        <fullName evidence="3">Cysteine proteinase</fullName>
    </submittedName>
</protein>
<evidence type="ECO:0000259" key="2">
    <source>
        <dbReference type="PROSITE" id="PS50802"/>
    </source>
</evidence>
<dbReference type="OrthoDB" id="415023at2759"/>
<dbReference type="PROSITE" id="PS50802">
    <property type="entry name" value="OTU"/>
    <property type="match status" value="1"/>
</dbReference>
<feature type="domain" description="OTU" evidence="2">
    <location>
        <begin position="41"/>
        <end position="177"/>
    </location>
</feature>
<sequence length="374" mass="42726">MSRSKKPERATRRQRRAQQKQKFFYQDDTQDLDNQLHRLGLGTKSIAGDGNCLFRSLSDQLHGDDGHHRTVRQDVCQFLRDNKETYQYFVEDDGDFDDHVTNMEADSCFGGNMELAAFAKLKRVKIKVYQPGMIYVIDGTAELDNDEGQDSMDDDAEIPVLHIAYHSWEHYSSVRNLDGPMTGMPEIKEKSLDEEEDPQPSTETSKEKMILNSCPGANMVKVRRLLRKYKGDVDKVIDALYEQEVTKTTDDNCSVDQDTKPDDEPKDHQVPASKPDDTDTLPIDDSEQDKRESHGTATEKIPSAAENSTFLPHDPPKAAPKPKKRMSKQQKKEQARQRRKEQRLDRKREQASLQATTSDATADDLTSNMKQLYI</sequence>
<feature type="compositionally biased region" description="Basic and acidic residues" evidence="1">
    <location>
        <begin position="330"/>
        <end position="350"/>
    </location>
</feature>
<evidence type="ECO:0000256" key="1">
    <source>
        <dbReference type="SAM" id="MobiDB-lite"/>
    </source>
</evidence>
<dbReference type="Pfam" id="PF02338">
    <property type="entry name" value="OTU"/>
    <property type="match status" value="1"/>
</dbReference>
<feature type="compositionally biased region" description="Basic and acidic residues" evidence="1">
    <location>
        <begin position="257"/>
        <end position="277"/>
    </location>
</feature>
<feature type="compositionally biased region" description="Low complexity" evidence="1">
    <location>
        <begin position="351"/>
        <end position="367"/>
    </location>
</feature>
<feature type="region of interest" description="Disordered" evidence="1">
    <location>
        <begin position="250"/>
        <end position="374"/>
    </location>
</feature>
<dbReference type="GO" id="GO:0004843">
    <property type="term" value="F:cysteine-type deubiquitinase activity"/>
    <property type="evidence" value="ECO:0007669"/>
    <property type="project" value="TreeGrafter"/>
</dbReference>
<dbReference type="Gene3D" id="3.90.70.80">
    <property type="match status" value="1"/>
</dbReference>
<feature type="compositionally biased region" description="Basic residues" evidence="1">
    <location>
        <begin position="320"/>
        <end position="329"/>
    </location>
</feature>
<comment type="caution">
    <text evidence="3">The sequence shown here is derived from an EMBL/GenBank/DDBJ whole genome shotgun (WGS) entry which is preliminary data.</text>
</comment>
<accession>A0A1X2GY16</accession>
<dbReference type="CDD" id="cd22756">
    <property type="entry name" value="OTU_OTUD3-like"/>
    <property type="match status" value="1"/>
</dbReference>
<feature type="region of interest" description="Disordered" evidence="1">
    <location>
        <begin position="176"/>
        <end position="210"/>
    </location>
</feature>
<proteinExistence type="predicted"/>
<dbReference type="InterPro" id="IPR038765">
    <property type="entry name" value="Papain-like_cys_pep_sf"/>
</dbReference>
<dbReference type="InterPro" id="IPR050704">
    <property type="entry name" value="Peptidase_C85-like"/>
</dbReference>
<evidence type="ECO:0000313" key="4">
    <source>
        <dbReference type="Proteomes" id="UP000242146"/>
    </source>
</evidence>
<feature type="region of interest" description="Disordered" evidence="1">
    <location>
        <begin position="1"/>
        <end position="21"/>
    </location>
</feature>
<dbReference type="STRING" id="101127.A0A1X2GY16"/>
<gene>
    <name evidence="3" type="ORF">DM01DRAFT_1331082</name>
</gene>
<feature type="compositionally biased region" description="Basic and acidic residues" evidence="1">
    <location>
        <begin position="1"/>
        <end position="11"/>
    </location>
</feature>
<feature type="compositionally biased region" description="Acidic residues" evidence="1">
    <location>
        <begin position="278"/>
        <end position="287"/>
    </location>
</feature>
<dbReference type="InterPro" id="IPR003323">
    <property type="entry name" value="OTU_dom"/>
</dbReference>